<feature type="compositionally biased region" description="Acidic residues" evidence="8">
    <location>
        <begin position="915"/>
        <end position="932"/>
    </location>
</feature>
<evidence type="ECO:0000256" key="4">
    <source>
        <dbReference type="ARBA" id="ARBA00022728"/>
    </source>
</evidence>
<proteinExistence type="inferred from homology"/>
<dbReference type="InterPro" id="IPR056350">
    <property type="entry name" value="HAT_Syf1_central"/>
</dbReference>
<keyword evidence="6" id="KW-0508">mRNA splicing</keyword>
<comment type="similarity">
    <text evidence="2">Belongs to the crooked-neck family.</text>
</comment>
<organism evidence="12 13">
    <name type="scientific">Triparma verrucosa</name>
    <dbReference type="NCBI Taxonomy" id="1606542"/>
    <lineage>
        <taxon>Eukaryota</taxon>
        <taxon>Sar</taxon>
        <taxon>Stramenopiles</taxon>
        <taxon>Ochrophyta</taxon>
        <taxon>Bolidophyceae</taxon>
        <taxon>Parmales</taxon>
        <taxon>Triparmaceae</taxon>
        <taxon>Triparma</taxon>
    </lineage>
</organism>
<gene>
    <name evidence="12" type="ORF">TrVE_jg3173</name>
</gene>
<dbReference type="Pfam" id="PF23231">
    <property type="entry name" value="HAT_Syf1_CNRKL1_C"/>
    <property type="match status" value="1"/>
</dbReference>
<feature type="domain" description="Pre-mRNA-splicing factor Syf1-like N-terminal HAT-repeats" evidence="11">
    <location>
        <begin position="19"/>
        <end position="214"/>
    </location>
</feature>
<dbReference type="InterPro" id="IPR011990">
    <property type="entry name" value="TPR-like_helical_dom_sf"/>
</dbReference>
<dbReference type="GO" id="GO:0000349">
    <property type="term" value="P:generation of catalytic spliceosome for first transesterification step"/>
    <property type="evidence" value="ECO:0007669"/>
    <property type="project" value="TreeGrafter"/>
</dbReference>
<dbReference type="Proteomes" id="UP001165160">
    <property type="component" value="Unassembled WGS sequence"/>
</dbReference>
<evidence type="ECO:0000256" key="3">
    <source>
        <dbReference type="ARBA" id="ARBA00022664"/>
    </source>
</evidence>
<sequence length="932" mass="104634">MTLSSLPLVSTVNPLALGFESKLIAGPYAVELWLEYVASTDEVIQKLTEATQTSKKNLPQNLKNLSELKTNKYVLYERAVRLLPGSYKIWYQYLTDLLNEYKSIEAQGGGLFYSRSVPSDPSTITVSYNYIISAFERALIRMSKMPRIWEMYLKFVSGHKTKITDSRRAFDKALQSLPATQHSKIWPLYINFALNCSVPETAIRVQRRHITFSPASKEEFANYLASHNRWSEAASLISSCVDSDDFVSPLGTTQHELWMKLCDICSKHPTETKKSVDFDAVIRAALDKSSKRYTDKFSEIAGVLWCKLAEYYTRSGDFDQARNVYEEGIVHVERVKDFSVIFDSYSRFEENTLTAKIAMQEEGEEDDTDDDDDDAEKNDNLPEALKELLEGGGKEGNDIELSLARAEYLVQRRPLLLNAVLLRQNPHNVGEWHNRADMYMKMEGDAGGVQMASQALEEGCKAVDSAKAVNGFPSSLWIALAKLYEESGALEDARGVFARVCTDRCYSFKHIEDLAECYCAWVEMELRQEDFDGAMNAAREGVATPADYSMSGQQRAGGNKMKGGRHQSGLYRNVKLWNLYLDLEESLGSFDTAKAAYLKCMELGVATSQIVLNFADFLTEAKYFEEAFAAYEKGLALFYFPQPQAKPIWAAYLEKFHARYGGTKVERSRDLYERCLEKCPPEMAAEFFMPYAKLEEEFGLAKRALAVYERNAVTVPEEEKLQAYMLYIAKTQSFYGATKARPIYEAGIAACNDADAAKLCLQYSDLEKSLGEMDRARASLKYGAQLCDPSRDPVYWTKWHDFEVSYGNEETFRDMLRIKRSVQAAFSTVNYNADQGTLDSSNMTEAEAMAMIGREEGFDDEANAANRMSGFVASSAGGGAGGNDKKRKADMVTGGNAIENLERQAQKIKETIDAGQEEEGGGGDEDIDLDDL</sequence>
<dbReference type="SUPFAM" id="SSF48452">
    <property type="entry name" value="TPR-like"/>
    <property type="match status" value="3"/>
</dbReference>
<keyword evidence="7" id="KW-0539">Nucleus</keyword>
<evidence type="ECO:0000256" key="2">
    <source>
        <dbReference type="ARBA" id="ARBA00008644"/>
    </source>
</evidence>
<evidence type="ECO:0000256" key="1">
    <source>
        <dbReference type="ARBA" id="ARBA00004123"/>
    </source>
</evidence>
<keyword evidence="3" id="KW-0507">mRNA processing</keyword>
<protein>
    <recommendedName>
        <fullName evidence="14">Pre-mRNA-splicing factor SYF1</fullName>
    </recommendedName>
</protein>
<dbReference type="SMART" id="SM00386">
    <property type="entry name" value="HAT"/>
    <property type="match status" value="10"/>
</dbReference>
<comment type="subcellular location">
    <subcellularLocation>
        <location evidence="1">Nucleus</location>
    </subcellularLocation>
</comment>
<comment type="caution">
    <text evidence="12">The sequence shown here is derived from an EMBL/GenBank/DDBJ whole genome shotgun (WGS) entry which is preliminary data.</text>
</comment>
<evidence type="ECO:0000259" key="10">
    <source>
        <dbReference type="Pfam" id="PF23231"/>
    </source>
</evidence>
<dbReference type="InterPro" id="IPR003107">
    <property type="entry name" value="HAT"/>
</dbReference>
<feature type="domain" description="Pre-mRNA-splicing factor Syf1/CRNKL1-like C-terminal HAT-repeats" evidence="10">
    <location>
        <begin position="470"/>
        <end position="850"/>
    </location>
</feature>
<reference evidence="13" key="1">
    <citation type="journal article" date="2023" name="Commun. Biol.">
        <title>Genome analysis of Parmales, the sister group of diatoms, reveals the evolutionary specialization of diatoms from phago-mixotrophs to photoautotrophs.</title>
        <authorList>
            <person name="Ban H."/>
            <person name="Sato S."/>
            <person name="Yoshikawa S."/>
            <person name="Yamada K."/>
            <person name="Nakamura Y."/>
            <person name="Ichinomiya M."/>
            <person name="Sato N."/>
            <person name="Blanc-Mathieu R."/>
            <person name="Endo H."/>
            <person name="Kuwata A."/>
            <person name="Ogata H."/>
        </authorList>
    </citation>
    <scope>NUCLEOTIDE SEQUENCE [LARGE SCALE GENOMIC DNA]</scope>
    <source>
        <strain evidence="13">NIES 3699</strain>
    </source>
</reference>
<dbReference type="PANTHER" id="PTHR11246">
    <property type="entry name" value="PRE-MRNA SPLICING FACTOR"/>
    <property type="match status" value="1"/>
</dbReference>
<dbReference type="GO" id="GO:0071014">
    <property type="term" value="C:post-mRNA release spliceosomal complex"/>
    <property type="evidence" value="ECO:0007669"/>
    <property type="project" value="TreeGrafter"/>
</dbReference>
<dbReference type="Pfam" id="PF23233">
    <property type="entry name" value="HAT_Syf1_CNRKL1_N"/>
    <property type="match status" value="1"/>
</dbReference>
<evidence type="ECO:0000259" key="11">
    <source>
        <dbReference type="Pfam" id="PF23233"/>
    </source>
</evidence>
<dbReference type="Gene3D" id="1.25.40.10">
    <property type="entry name" value="Tetratricopeptide repeat domain"/>
    <property type="match status" value="5"/>
</dbReference>
<dbReference type="PANTHER" id="PTHR11246:SF5">
    <property type="entry name" value="PRE-MRNA-SPLICING FACTOR SYF1"/>
    <property type="match status" value="1"/>
</dbReference>
<dbReference type="Pfam" id="PF23220">
    <property type="entry name" value="HAT_Syf1_M"/>
    <property type="match status" value="1"/>
</dbReference>
<dbReference type="InterPro" id="IPR055430">
    <property type="entry name" value="HAT_Syf1_CNRKL1_C"/>
</dbReference>
<keyword evidence="4" id="KW-0747">Spliceosome</keyword>
<dbReference type="InterPro" id="IPR055433">
    <property type="entry name" value="HAT_Syf1-like_N"/>
</dbReference>
<evidence type="ECO:0000313" key="13">
    <source>
        <dbReference type="Proteomes" id="UP001165160"/>
    </source>
</evidence>
<keyword evidence="5" id="KW-0677">Repeat</keyword>
<name>A0A9W7C4F9_9STRA</name>
<dbReference type="AlphaFoldDB" id="A0A9W7C4F9"/>
<evidence type="ECO:0000256" key="7">
    <source>
        <dbReference type="ARBA" id="ARBA00023242"/>
    </source>
</evidence>
<feature type="region of interest" description="Disordered" evidence="8">
    <location>
        <begin position="908"/>
        <end position="932"/>
    </location>
</feature>
<evidence type="ECO:0008006" key="14">
    <source>
        <dbReference type="Google" id="ProtNLM"/>
    </source>
</evidence>
<dbReference type="EMBL" id="BRXX01000207">
    <property type="protein sequence ID" value="GMH97840.1"/>
    <property type="molecule type" value="Genomic_DNA"/>
</dbReference>
<dbReference type="InterPro" id="IPR045075">
    <property type="entry name" value="Syf1-like"/>
</dbReference>
<accession>A0A9W7C4F9</accession>
<feature type="domain" description="Pre-mRNA-splicing factor SYF1 central HAT repeats" evidence="9">
    <location>
        <begin position="218"/>
        <end position="442"/>
    </location>
</feature>
<evidence type="ECO:0000256" key="8">
    <source>
        <dbReference type="SAM" id="MobiDB-lite"/>
    </source>
</evidence>
<dbReference type="FunFam" id="1.25.40.10:FF:000137">
    <property type="entry name" value="Pre-mRNA-splicing factor syf1"/>
    <property type="match status" value="1"/>
</dbReference>
<evidence type="ECO:0000313" key="12">
    <source>
        <dbReference type="EMBL" id="GMH97840.1"/>
    </source>
</evidence>
<keyword evidence="13" id="KW-1185">Reference proteome</keyword>
<evidence type="ECO:0000256" key="6">
    <source>
        <dbReference type="ARBA" id="ARBA00023187"/>
    </source>
</evidence>
<evidence type="ECO:0000259" key="9">
    <source>
        <dbReference type="Pfam" id="PF23220"/>
    </source>
</evidence>
<dbReference type="GO" id="GO:0071007">
    <property type="term" value="C:U2-type catalytic step 2 spliceosome"/>
    <property type="evidence" value="ECO:0007669"/>
    <property type="project" value="TreeGrafter"/>
</dbReference>
<dbReference type="GO" id="GO:0000974">
    <property type="term" value="C:Prp19 complex"/>
    <property type="evidence" value="ECO:0007669"/>
    <property type="project" value="TreeGrafter"/>
</dbReference>
<evidence type="ECO:0000256" key="5">
    <source>
        <dbReference type="ARBA" id="ARBA00022737"/>
    </source>
</evidence>